<gene>
    <name evidence="1" type="ORF">Taro_011875</name>
</gene>
<accession>A0A843UBX9</accession>
<dbReference type="AlphaFoldDB" id="A0A843UBX9"/>
<name>A0A843UBX9_COLES</name>
<keyword evidence="2" id="KW-1185">Reference proteome</keyword>
<proteinExistence type="predicted"/>
<sequence length="60" mass="6698">MLLPRQREEITLALEDSQRSYLWVGDGGGVVLIAGGIVAPCRRVLHHPMRVELHPRDPSV</sequence>
<evidence type="ECO:0000313" key="2">
    <source>
        <dbReference type="Proteomes" id="UP000652761"/>
    </source>
</evidence>
<reference evidence="1" key="1">
    <citation type="submission" date="2017-07" db="EMBL/GenBank/DDBJ databases">
        <title>Taro Niue Genome Assembly and Annotation.</title>
        <authorList>
            <person name="Atibalentja N."/>
            <person name="Keating K."/>
            <person name="Fields C.J."/>
        </authorList>
    </citation>
    <scope>NUCLEOTIDE SEQUENCE</scope>
    <source>
        <strain evidence="1">Niue_2</strain>
        <tissue evidence="1">Leaf</tissue>
    </source>
</reference>
<dbReference type="Proteomes" id="UP000652761">
    <property type="component" value="Unassembled WGS sequence"/>
</dbReference>
<comment type="caution">
    <text evidence="1">The sequence shown here is derived from an EMBL/GenBank/DDBJ whole genome shotgun (WGS) entry which is preliminary data.</text>
</comment>
<evidence type="ECO:0000313" key="1">
    <source>
        <dbReference type="EMBL" id="MQL79440.1"/>
    </source>
</evidence>
<dbReference type="EMBL" id="NMUH01000455">
    <property type="protein sequence ID" value="MQL79440.1"/>
    <property type="molecule type" value="Genomic_DNA"/>
</dbReference>
<organism evidence="1 2">
    <name type="scientific">Colocasia esculenta</name>
    <name type="common">Wild taro</name>
    <name type="synonym">Arum esculentum</name>
    <dbReference type="NCBI Taxonomy" id="4460"/>
    <lineage>
        <taxon>Eukaryota</taxon>
        <taxon>Viridiplantae</taxon>
        <taxon>Streptophyta</taxon>
        <taxon>Embryophyta</taxon>
        <taxon>Tracheophyta</taxon>
        <taxon>Spermatophyta</taxon>
        <taxon>Magnoliopsida</taxon>
        <taxon>Liliopsida</taxon>
        <taxon>Araceae</taxon>
        <taxon>Aroideae</taxon>
        <taxon>Colocasieae</taxon>
        <taxon>Colocasia</taxon>
    </lineage>
</organism>
<protein>
    <submittedName>
        <fullName evidence="1">Uncharacterized protein</fullName>
    </submittedName>
</protein>